<dbReference type="VEuPathDB" id="FungiDB:CIHG_09944"/>
<accession>A0A0J8S715</accession>
<evidence type="ECO:0000313" key="1">
    <source>
        <dbReference type="EMBL" id="KMU92134.1"/>
    </source>
</evidence>
<name>A0A0J8S715_COCIT</name>
<proteinExistence type="predicted"/>
<organism evidence="1 2">
    <name type="scientific">Coccidioides immitis H538.4</name>
    <dbReference type="NCBI Taxonomy" id="396776"/>
    <lineage>
        <taxon>Eukaryota</taxon>
        <taxon>Fungi</taxon>
        <taxon>Dikarya</taxon>
        <taxon>Ascomycota</taxon>
        <taxon>Pezizomycotina</taxon>
        <taxon>Eurotiomycetes</taxon>
        <taxon>Eurotiomycetidae</taxon>
        <taxon>Onygenales</taxon>
        <taxon>Onygenaceae</taxon>
        <taxon>Coccidioides</taxon>
    </lineage>
</organism>
<gene>
    <name evidence="1" type="ORF">CIHG_09944</name>
</gene>
<dbReference type="AlphaFoldDB" id="A0A0J8S715"/>
<dbReference type="EMBL" id="DS017056">
    <property type="protein sequence ID" value="KMU92134.1"/>
    <property type="molecule type" value="Genomic_DNA"/>
</dbReference>
<protein>
    <submittedName>
        <fullName evidence="1">Uncharacterized protein</fullName>
    </submittedName>
</protein>
<reference evidence="2" key="1">
    <citation type="journal article" date="2010" name="Genome Res.">
        <title>Population genomic sequencing of Coccidioides fungi reveals recent hybridization and transposon control.</title>
        <authorList>
            <person name="Neafsey D.E."/>
            <person name="Barker B.M."/>
            <person name="Sharpton T.J."/>
            <person name="Stajich J.E."/>
            <person name="Park D.J."/>
            <person name="Whiston E."/>
            <person name="Hung C.-Y."/>
            <person name="McMahan C."/>
            <person name="White J."/>
            <person name="Sykes S."/>
            <person name="Heiman D."/>
            <person name="Young S."/>
            <person name="Zeng Q."/>
            <person name="Abouelleil A."/>
            <person name="Aftuck L."/>
            <person name="Bessette D."/>
            <person name="Brown A."/>
            <person name="FitzGerald M."/>
            <person name="Lui A."/>
            <person name="Macdonald J.P."/>
            <person name="Priest M."/>
            <person name="Orbach M.J."/>
            <person name="Galgiani J.N."/>
            <person name="Kirkland T.N."/>
            <person name="Cole G.T."/>
            <person name="Birren B.W."/>
            <person name="Henn M.R."/>
            <person name="Taylor J.W."/>
            <person name="Rounsley S.D."/>
        </authorList>
    </citation>
    <scope>NUCLEOTIDE SEQUENCE [LARGE SCALE GENOMIC DNA]</scope>
    <source>
        <strain evidence="2">H538.4</strain>
    </source>
</reference>
<sequence>MSSPFVQLQLNISVLGLSSTGGSGANLLKSMIRQPKWAHPDDSSVLVLRPVPEPETPTACDPWFNGSRRINVFRRLPEKLIFPCYALPGPRMVVNRLLSSDRSSPTTLEQLQNLIHTSML</sequence>
<dbReference type="Proteomes" id="UP000054563">
    <property type="component" value="Unassembled WGS sequence"/>
</dbReference>
<evidence type="ECO:0000313" key="2">
    <source>
        <dbReference type="Proteomes" id="UP000054563"/>
    </source>
</evidence>